<evidence type="ECO:0000313" key="1">
    <source>
        <dbReference type="EMBL" id="SVB20579.1"/>
    </source>
</evidence>
<dbReference type="EMBL" id="UINC01032620">
    <property type="protein sequence ID" value="SVB20579.1"/>
    <property type="molecule type" value="Genomic_DNA"/>
</dbReference>
<accession>A0A382C3Z8</accession>
<organism evidence="1">
    <name type="scientific">marine metagenome</name>
    <dbReference type="NCBI Taxonomy" id="408172"/>
    <lineage>
        <taxon>unclassified sequences</taxon>
        <taxon>metagenomes</taxon>
        <taxon>ecological metagenomes</taxon>
    </lineage>
</organism>
<name>A0A382C3Z8_9ZZZZ</name>
<sequence>MEEIPALETHTEDLRGVLQKKKFCHMEGHKV</sequence>
<reference evidence="1" key="1">
    <citation type="submission" date="2018-05" db="EMBL/GenBank/DDBJ databases">
        <authorList>
            <person name="Lanie J.A."/>
            <person name="Ng W.-L."/>
            <person name="Kazmierczak K.M."/>
            <person name="Andrzejewski T.M."/>
            <person name="Davidsen T.M."/>
            <person name="Wayne K.J."/>
            <person name="Tettelin H."/>
            <person name="Glass J.I."/>
            <person name="Rusch D."/>
            <person name="Podicherti R."/>
            <person name="Tsui H.-C.T."/>
            <person name="Winkler M.E."/>
        </authorList>
    </citation>
    <scope>NUCLEOTIDE SEQUENCE</scope>
</reference>
<gene>
    <name evidence="1" type="ORF">METZ01_LOCUS173433</name>
</gene>
<proteinExistence type="predicted"/>
<dbReference type="AlphaFoldDB" id="A0A382C3Z8"/>
<protein>
    <submittedName>
        <fullName evidence="1">Uncharacterized protein</fullName>
    </submittedName>
</protein>